<comment type="caution">
    <text evidence="1">The sequence shown here is derived from an EMBL/GenBank/DDBJ whole genome shotgun (WGS) entry which is preliminary data.</text>
</comment>
<evidence type="ECO:0000313" key="1">
    <source>
        <dbReference type="EMBL" id="CAF99950.1"/>
    </source>
</evidence>
<protein>
    <submittedName>
        <fullName evidence="1">(spotted green pufferfish) hypothetical protein</fullName>
    </submittedName>
</protein>
<gene>
    <name evidence="1" type="ORF">GSTENG00018212001</name>
</gene>
<proteinExistence type="predicted"/>
<name>Q4SHD2_TETNG</name>
<reference evidence="1" key="1">
    <citation type="journal article" date="2004" name="Nature">
        <title>Genome duplication in the teleost fish Tetraodon nigroviridis reveals the early vertebrate proto-karyotype.</title>
        <authorList>
            <person name="Jaillon O."/>
            <person name="Aury J.-M."/>
            <person name="Brunet F."/>
            <person name="Petit J.-L."/>
            <person name="Stange-Thomann N."/>
            <person name="Mauceli E."/>
            <person name="Bouneau L."/>
            <person name="Fischer C."/>
            <person name="Ozouf-Costaz C."/>
            <person name="Bernot A."/>
            <person name="Nicaud S."/>
            <person name="Jaffe D."/>
            <person name="Fisher S."/>
            <person name="Lutfalla G."/>
            <person name="Dossat C."/>
            <person name="Segurens B."/>
            <person name="Dasilva C."/>
            <person name="Salanoubat M."/>
            <person name="Levy M."/>
            <person name="Boudet N."/>
            <person name="Castellano S."/>
            <person name="Anthouard V."/>
            <person name="Jubin C."/>
            <person name="Castelli V."/>
            <person name="Katinka M."/>
            <person name="Vacherie B."/>
            <person name="Biemont C."/>
            <person name="Skalli Z."/>
            <person name="Cattolico L."/>
            <person name="Poulain J."/>
            <person name="De Berardinis V."/>
            <person name="Cruaud C."/>
            <person name="Duprat S."/>
            <person name="Brottier P."/>
            <person name="Coutanceau J.-P."/>
            <person name="Gouzy J."/>
            <person name="Parra G."/>
            <person name="Lardier G."/>
            <person name="Chapple C."/>
            <person name="McKernan K.J."/>
            <person name="McEwan P."/>
            <person name="Bosak S."/>
            <person name="Kellis M."/>
            <person name="Volff J.-N."/>
            <person name="Guigo R."/>
            <person name="Zody M.C."/>
            <person name="Mesirov J."/>
            <person name="Lindblad-Toh K."/>
            <person name="Birren B."/>
            <person name="Nusbaum C."/>
            <person name="Kahn D."/>
            <person name="Robinson-Rechavi M."/>
            <person name="Laudet V."/>
            <person name="Schachter V."/>
            <person name="Quetier F."/>
            <person name="Saurin W."/>
            <person name="Scarpelli C."/>
            <person name="Wincker P."/>
            <person name="Lander E.S."/>
            <person name="Weissenbach J."/>
            <person name="Roest Crollius H."/>
        </authorList>
    </citation>
    <scope>NUCLEOTIDE SEQUENCE [LARGE SCALE GENOMIC DNA]</scope>
</reference>
<dbReference type="AlphaFoldDB" id="Q4SHD2"/>
<organism evidence="1">
    <name type="scientific">Tetraodon nigroviridis</name>
    <name type="common">Spotted green pufferfish</name>
    <name type="synonym">Chelonodon nigroviridis</name>
    <dbReference type="NCBI Taxonomy" id="99883"/>
    <lineage>
        <taxon>Eukaryota</taxon>
        <taxon>Metazoa</taxon>
        <taxon>Chordata</taxon>
        <taxon>Craniata</taxon>
        <taxon>Vertebrata</taxon>
        <taxon>Euteleostomi</taxon>
        <taxon>Actinopterygii</taxon>
        <taxon>Neopterygii</taxon>
        <taxon>Teleostei</taxon>
        <taxon>Neoteleostei</taxon>
        <taxon>Acanthomorphata</taxon>
        <taxon>Eupercaria</taxon>
        <taxon>Tetraodontiformes</taxon>
        <taxon>Tetradontoidea</taxon>
        <taxon>Tetraodontidae</taxon>
        <taxon>Tetraodon</taxon>
    </lineage>
</organism>
<reference evidence="1" key="2">
    <citation type="submission" date="2004-02" db="EMBL/GenBank/DDBJ databases">
        <authorList>
            <consortium name="Genoscope"/>
            <consortium name="Whitehead Institute Centre for Genome Research"/>
        </authorList>
    </citation>
    <scope>NUCLEOTIDE SEQUENCE</scope>
</reference>
<dbReference type="EMBL" id="CAAE01014581">
    <property type="protein sequence ID" value="CAF99950.1"/>
    <property type="molecule type" value="Genomic_DNA"/>
</dbReference>
<dbReference type="KEGG" id="tng:GSTEN00018212G001"/>
<accession>Q4SHD2</accession>
<sequence length="47" mass="5247">MKHVQGLIWFSSDGLPERWATGTVRQACITSLTAHRPLPLPKQLDSC</sequence>